<dbReference type="PROSITE" id="PS50994">
    <property type="entry name" value="INTEGRASE"/>
    <property type="match status" value="1"/>
</dbReference>
<organism evidence="3">
    <name type="scientific">Amphimedon queenslandica</name>
    <name type="common">Sponge</name>
    <dbReference type="NCBI Taxonomy" id="400682"/>
    <lineage>
        <taxon>Eukaryota</taxon>
        <taxon>Metazoa</taxon>
        <taxon>Porifera</taxon>
        <taxon>Demospongiae</taxon>
        <taxon>Heteroscleromorpha</taxon>
        <taxon>Haplosclerida</taxon>
        <taxon>Niphatidae</taxon>
        <taxon>Amphimedon</taxon>
    </lineage>
</organism>
<dbReference type="SUPFAM" id="SSF53098">
    <property type="entry name" value="Ribonuclease H-like"/>
    <property type="match status" value="1"/>
</dbReference>
<sequence length="269" mass="30681">MCNILGINRTRTTAYHPQGNGQVERFNRTLKTMLSKVVAENQADWDTHLPILLMAYRTAIHESTGFTPFHVLFGRSPKLPVDTILQGPAEDEPGSYPHYITNLKKVLHHTFRQVRESSTQAHVKQKMQYDKKTHDFHLRIGELVYLHTPAVKQGLSRKLCSPWTGPYTIVDRISRYNVRIQLVGGRKNLVVHINRLKPYKGVPYEAEGVQSQSTPTDTMTVTEKTSGYVSLDEEDVEVEDEGTIGTSVAQGRPQRRRNLPDRYGMYVTH</sequence>
<dbReference type="InterPro" id="IPR012337">
    <property type="entry name" value="RNaseH-like_sf"/>
</dbReference>
<dbReference type="eggNOG" id="KOG0017">
    <property type="taxonomic scope" value="Eukaryota"/>
</dbReference>
<dbReference type="OrthoDB" id="775972at2759"/>
<dbReference type="AlphaFoldDB" id="A0A1X7SVM4"/>
<feature type="domain" description="Integrase catalytic" evidence="2">
    <location>
        <begin position="1"/>
        <end position="76"/>
    </location>
</feature>
<dbReference type="GO" id="GO:0003676">
    <property type="term" value="F:nucleic acid binding"/>
    <property type="evidence" value="ECO:0007669"/>
    <property type="project" value="InterPro"/>
</dbReference>
<feature type="region of interest" description="Disordered" evidence="1">
    <location>
        <begin position="248"/>
        <end position="269"/>
    </location>
</feature>
<dbReference type="GO" id="GO:0015074">
    <property type="term" value="P:DNA integration"/>
    <property type="evidence" value="ECO:0007669"/>
    <property type="project" value="InterPro"/>
</dbReference>
<dbReference type="Gene3D" id="3.30.420.10">
    <property type="entry name" value="Ribonuclease H-like superfamily/Ribonuclease H"/>
    <property type="match status" value="1"/>
</dbReference>
<dbReference type="Pfam" id="PF22938">
    <property type="entry name" value="Integrase_p58_C"/>
    <property type="match status" value="1"/>
</dbReference>
<dbReference type="OMA" id="TSAYHAM"/>
<protein>
    <recommendedName>
        <fullName evidence="2">Integrase catalytic domain-containing protein</fullName>
    </recommendedName>
</protein>
<dbReference type="InParanoid" id="A0A1X7SVM4"/>
<dbReference type="InterPro" id="IPR036397">
    <property type="entry name" value="RNaseH_sf"/>
</dbReference>
<evidence type="ECO:0000259" key="2">
    <source>
        <dbReference type="PROSITE" id="PS50994"/>
    </source>
</evidence>
<name>A0A1X7SVM4_AMPQE</name>
<evidence type="ECO:0000313" key="3">
    <source>
        <dbReference type="EnsemblMetazoa" id="Aqu2.1.06120_001"/>
    </source>
</evidence>
<dbReference type="InterPro" id="IPR001584">
    <property type="entry name" value="Integrase_cat-core"/>
</dbReference>
<accession>A0A1X7SVM4</accession>
<evidence type="ECO:0000256" key="1">
    <source>
        <dbReference type="SAM" id="MobiDB-lite"/>
    </source>
</evidence>
<dbReference type="PANTHER" id="PTHR37984:SF5">
    <property type="entry name" value="PROTEIN NYNRIN-LIKE"/>
    <property type="match status" value="1"/>
</dbReference>
<proteinExistence type="predicted"/>
<dbReference type="InterPro" id="IPR054465">
    <property type="entry name" value="Integrase_p58-like_C"/>
</dbReference>
<dbReference type="EnsemblMetazoa" id="Aqu2.1.06120_001">
    <property type="protein sequence ID" value="Aqu2.1.06120_001"/>
    <property type="gene ID" value="Aqu2.1.06120"/>
</dbReference>
<reference evidence="3" key="1">
    <citation type="submission" date="2017-05" db="UniProtKB">
        <authorList>
            <consortium name="EnsemblMetazoa"/>
        </authorList>
    </citation>
    <scope>IDENTIFICATION</scope>
</reference>
<dbReference type="InterPro" id="IPR050951">
    <property type="entry name" value="Retrovirus_Pol_polyprotein"/>
</dbReference>
<dbReference type="PANTHER" id="PTHR37984">
    <property type="entry name" value="PROTEIN CBG26694"/>
    <property type="match status" value="1"/>
</dbReference>